<dbReference type="EMBL" id="PKLZ01000014">
    <property type="protein sequence ID" value="PLW81361.1"/>
    <property type="molecule type" value="Genomic_DNA"/>
</dbReference>
<keyword evidence="3" id="KW-0238">DNA-binding</keyword>
<evidence type="ECO:0000256" key="4">
    <source>
        <dbReference type="ARBA" id="ARBA00023159"/>
    </source>
</evidence>
<dbReference type="PROSITE" id="PS50931">
    <property type="entry name" value="HTH_LYSR"/>
    <property type="match status" value="1"/>
</dbReference>
<dbReference type="Gene3D" id="3.40.190.290">
    <property type="match status" value="1"/>
</dbReference>
<feature type="domain" description="HTH lysR-type" evidence="6">
    <location>
        <begin position="4"/>
        <end position="61"/>
    </location>
</feature>
<dbReference type="OrthoDB" id="464481at2"/>
<dbReference type="PANTHER" id="PTHR30293">
    <property type="entry name" value="TRANSCRIPTIONAL REGULATORY PROTEIN NAC-RELATED"/>
    <property type="match status" value="1"/>
</dbReference>
<keyword evidence="8" id="KW-1185">Reference proteome</keyword>
<evidence type="ECO:0000256" key="2">
    <source>
        <dbReference type="ARBA" id="ARBA00023015"/>
    </source>
</evidence>
<dbReference type="InterPro" id="IPR036390">
    <property type="entry name" value="WH_DNA-bd_sf"/>
</dbReference>
<dbReference type="GO" id="GO:0003700">
    <property type="term" value="F:DNA-binding transcription factor activity"/>
    <property type="evidence" value="ECO:0007669"/>
    <property type="project" value="InterPro"/>
</dbReference>
<accession>A0A2N5XYY9</accession>
<gene>
    <name evidence="7" type="ORF">CWI75_16135</name>
</gene>
<evidence type="ECO:0000313" key="7">
    <source>
        <dbReference type="EMBL" id="PLW81361.1"/>
    </source>
</evidence>
<organism evidence="7 8">
    <name type="scientific">Kineobactrum sediminis</name>
    <dbReference type="NCBI Taxonomy" id="1905677"/>
    <lineage>
        <taxon>Bacteria</taxon>
        <taxon>Pseudomonadati</taxon>
        <taxon>Pseudomonadota</taxon>
        <taxon>Gammaproteobacteria</taxon>
        <taxon>Cellvibrionales</taxon>
        <taxon>Halieaceae</taxon>
        <taxon>Kineobactrum</taxon>
    </lineage>
</organism>
<evidence type="ECO:0000256" key="3">
    <source>
        <dbReference type="ARBA" id="ARBA00023125"/>
    </source>
</evidence>
<dbReference type="SUPFAM" id="SSF53850">
    <property type="entry name" value="Periplasmic binding protein-like II"/>
    <property type="match status" value="1"/>
</dbReference>
<dbReference type="AlphaFoldDB" id="A0A2N5XYY9"/>
<dbReference type="GO" id="GO:0003677">
    <property type="term" value="F:DNA binding"/>
    <property type="evidence" value="ECO:0007669"/>
    <property type="project" value="UniProtKB-KW"/>
</dbReference>
<dbReference type="NCBIfam" id="NF008284">
    <property type="entry name" value="PRK11062.1"/>
    <property type="match status" value="1"/>
</dbReference>
<keyword evidence="2" id="KW-0805">Transcription regulation</keyword>
<reference evidence="8" key="1">
    <citation type="submission" date="2017-11" db="EMBL/GenBank/DDBJ databases">
        <title>The draft genome sequence of Chromatocurvus sp. F02.</title>
        <authorList>
            <person name="Du Z.-J."/>
            <person name="Chang Y.-Q."/>
        </authorList>
    </citation>
    <scope>NUCLEOTIDE SEQUENCE [LARGE SCALE GENOMIC DNA]</scope>
    <source>
        <strain evidence="8">F02</strain>
    </source>
</reference>
<evidence type="ECO:0000259" key="6">
    <source>
        <dbReference type="PROSITE" id="PS50931"/>
    </source>
</evidence>
<dbReference type="GO" id="GO:2000142">
    <property type="term" value="P:regulation of DNA-templated transcription initiation"/>
    <property type="evidence" value="ECO:0007669"/>
    <property type="project" value="TreeGrafter"/>
</dbReference>
<evidence type="ECO:0000256" key="1">
    <source>
        <dbReference type="ARBA" id="ARBA00009437"/>
    </source>
</evidence>
<dbReference type="SUPFAM" id="SSF46785">
    <property type="entry name" value="Winged helix' DNA-binding domain"/>
    <property type="match status" value="1"/>
</dbReference>
<dbReference type="Pfam" id="PF00126">
    <property type="entry name" value="HTH_1"/>
    <property type="match status" value="1"/>
</dbReference>
<dbReference type="PANTHER" id="PTHR30293:SF2">
    <property type="entry name" value="TRANSCRIPTIONAL ACTIVATOR PROTEIN NHAR"/>
    <property type="match status" value="1"/>
</dbReference>
<keyword evidence="4" id="KW-0010">Activator</keyword>
<evidence type="ECO:0000313" key="8">
    <source>
        <dbReference type="Proteomes" id="UP000234845"/>
    </source>
</evidence>
<dbReference type="Proteomes" id="UP000234845">
    <property type="component" value="Unassembled WGS sequence"/>
</dbReference>
<proteinExistence type="inferred from homology"/>
<name>A0A2N5XYY9_9GAMM</name>
<evidence type="ECO:0000256" key="5">
    <source>
        <dbReference type="ARBA" id="ARBA00023163"/>
    </source>
</evidence>
<sequence>MRHLNYSHLHYFWTVANEGSIARASAVLNITPQTISGQLKLLEEAVGELLFQRAGRGLVLSDTGRVVKQYADEIFTLGAELSRVVKGRQARARVLHVGIVKSIPKLIAYRVLQPILAPENPVRLVCTEGGLDSLLGDLAVHRLDLVISDRPIPVGMNVKAYNHTLGSSAIAFFSKPAAVSRYRSNFPQALAEAPLLLPVHASAMRRELDDWFERVGIEPRVVAEFDDSALLKMFGAAGAGVFPAPYAIAREIERMYSARVVGVAENVEETYFAISPERKLKQPMVLEIIERAREQLFPVADKTA</sequence>
<comment type="caution">
    <text evidence="7">The sequence shown here is derived from an EMBL/GenBank/DDBJ whole genome shotgun (WGS) entry which is preliminary data.</text>
</comment>
<dbReference type="InterPro" id="IPR036388">
    <property type="entry name" value="WH-like_DNA-bd_sf"/>
</dbReference>
<comment type="similarity">
    <text evidence="1">Belongs to the LysR transcriptional regulatory family.</text>
</comment>
<dbReference type="Pfam" id="PF03466">
    <property type="entry name" value="LysR_substrate"/>
    <property type="match status" value="1"/>
</dbReference>
<dbReference type="InterPro" id="IPR005119">
    <property type="entry name" value="LysR_subst-bd"/>
</dbReference>
<dbReference type="Gene3D" id="1.10.10.10">
    <property type="entry name" value="Winged helix-like DNA-binding domain superfamily/Winged helix DNA-binding domain"/>
    <property type="match status" value="1"/>
</dbReference>
<keyword evidence="5" id="KW-0804">Transcription</keyword>
<protein>
    <submittedName>
        <fullName evidence="7">Transcriptional activator NhaR</fullName>
    </submittedName>
</protein>
<dbReference type="InterPro" id="IPR000847">
    <property type="entry name" value="LysR_HTH_N"/>
</dbReference>
<dbReference type="RefSeq" id="WP_101522562.1">
    <property type="nucleotide sequence ID" value="NZ_PKLZ01000014.1"/>
</dbReference>